<dbReference type="RefSeq" id="XP_040628033.1">
    <property type="nucleotide sequence ID" value="XM_040773012.1"/>
</dbReference>
<dbReference type="AlphaFoldDB" id="M5FTY4"/>
<dbReference type="OrthoDB" id="3363537at2759"/>
<dbReference type="Gene3D" id="3.80.10.10">
    <property type="entry name" value="Ribonuclease Inhibitor"/>
    <property type="match status" value="1"/>
</dbReference>
<sequence>MLTTTITTNHLARRAIKAQFGPLGEEAAKLGLRHLLEVEVINNAHQLPHMHLDRTNLLNLNVQGKNDTRAQVKEVISTTRYGREENDVPSIDALRLTNVRTETPSGLDILQELDGVQPRLLEISCGWDEFCSLDEFSTLRTPFPLETLILSGACRPDIGLKSTQLAHITSLRLHLCCSIYLPRFPPPLKLRRLVVEENDIMDTICRLAEDTHMLEELEELVLIGTNGCDLMTCYELEQFLSSIQKMPRLRVLQISERLPIRDYGPITMNALPQFLPQALECFRFWSTPGAVTDHDPWTQRIRDRSWLPNLKEFIFSMDMKTDEVASKDARPPWERSEVQQYTGEKTTASDIVSFEIGKAMTEFRPGVKIAVITHG</sequence>
<keyword evidence="2" id="KW-1185">Reference proteome</keyword>
<accession>M5FTY4</accession>
<reference evidence="1 2" key="1">
    <citation type="journal article" date="2012" name="Science">
        <title>The Paleozoic origin of enzymatic lignin decomposition reconstructed from 31 fungal genomes.</title>
        <authorList>
            <person name="Floudas D."/>
            <person name="Binder M."/>
            <person name="Riley R."/>
            <person name="Barry K."/>
            <person name="Blanchette R.A."/>
            <person name="Henrissat B."/>
            <person name="Martinez A.T."/>
            <person name="Otillar R."/>
            <person name="Spatafora J.W."/>
            <person name="Yadav J.S."/>
            <person name="Aerts A."/>
            <person name="Benoit I."/>
            <person name="Boyd A."/>
            <person name="Carlson A."/>
            <person name="Copeland A."/>
            <person name="Coutinho P.M."/>
            <person name="de Vries R.P."/>
            <person name="Ferreira P."/>
            <person name="Findley K."/>
            <person name="Foster B."/>
            <person name="Gaskell J."/>
            <person name="Glotzer D."/>
            <person name="Gorecki P."/>
            <person name="Heitman J."/>
            <person name="Hesse C."/>
            <person name="Hori C."/>
            <person name="Igarashi K."/>
            <person name="Jurgens J.A."/>
            <person name="Kallen N."/>
            <person name="Kersten P."/>
            <person name="Kohler A."/>
            <person name="Kuees U."/>
            <person name="Kumar T.K.A."/>
            <person name="Kuo A."/>
            <person name="LaButti K."/>
            <person name="Larrondo L.F."/>
            <person name="Lindquist E."/>
            <person name="Ling A."/>
            <person name="Lombard V."/>
            <person name="Lucas S."/>
            <person name="Lundell T."/>
            <person name="Martin R."/>
            <person name="McLaughlin D.J."/>
            <person name="Morgenstern I."/>
            <person name="Morin E."/>
            <person name="Murat C."/>
            <person name="Nagy L.G."/>
            <person name="Nolan M."/>
            <person name="Ohm R.A."/>
            <person name="Patyshakuliyeva A."/>
            <person name="Rokas A."/>
            <person name="Ruiz-Duenas F.J."/>
            <person name="Sabat G."/>
            <person name="Salamov A."/>
            <person name="Samejima M."/>
            <person name="Schmutz J."/>
            <person name="Slot J.C."/>
            <person name="St John F."/>
            <person name="Stenlid J."/>
            <person name="Sun H."/>
            <person name="Sun S."/>
            <person name="Syed K."/>
            <person name="Tsang A."/>
            <person name="Wiebenga A."/>
            <person name="Young D."/>
            <person name="Pisabarro A."/>
            <person name="Eastwood D.C."/>
            <person name="Martin F."/>
            <person name="Cullen D."/>
            <person name="Grigoriev I.V."/>
            <person name="Hibbett D.S."/>
        </authorList>
    </citation>
    <scope>NUCLEOTIDE SEQUENCE [LARGE SCALE GENOMIC DNA]</scope>
    <source>
        <strain evidence="1 2">DJM-731 SS1</strain>
    </source>
</reference>
<protein>
    <recommendedName>
        <fullName evidence="3">F-box domain-containing protein</fullName>
    </recommendedName>
</protein>
<proteinExistence type="predicted"/>
<gene>
    <name evidence="1" type="ORF">DACRYDRAFT_22909</name>
</gene>
<dbReference type="Proteomes" id="UP000030653">
    <property type="component" value="Unassembled WGS sequence"/>
</dbReference>
<dbReference type="InterPro" id="IPR032675">
    <property type="entry name" value="LRR_dom_sf"/>
</dbReference>
<dbReference type="HOGENOM" id="CLU_062650_0_0_1"/>
<dbReference type="SUPFAM" id="SSF52047">
    <property type="entry name" value="RNI-like"/>
    <property type="match status" value="1"/>
</dbReference>
<name>M5FTY4_DACPD</name>
<organism evidence="1 2">
    <name type="scientific">Dacryopinax primogenitus (strain DJM 731)</name>
    <name type="common">Brown rot fungus</name>
    <dbReference type="NCBI Taxonomy" id="1858805"/>
    <lineage>
        <taxon>Eukaryota</taxon>
        <taxon>Fungi</taxon>
        <taxon>Dikarya</taxon>
        <taxon>Basidiomycota</taxon>
        <taxon>Agaricomycotina</taxon>
        <taxon>Dacrymycetes</taxon>
        <taxon>Dacrymycetales</taxon>
        <taxon>Dacrymycetaceae</taxon>
        <taxon>Dacryopinax</taxon>
    </lineage>
</organism>
<evidence type="ECO:0008006" key="3">
    <source>
        <dbReference type="Google" id="ProtNLM"/>
    </source>
</evidence>
<dbReference type="EMBL" id="JH795865">
    <property type="protein sequence ID" value="EJU01136.1"/>
    <property type="molecule type" value="Genomic_DNA"/>
</dbReference>
<evidence type="ECO:0000313" key="1">
    <source>
        <dbReference type="EMBL" id="EJU01136.1"/>
    </source>
</evidence>
<dbReference type="GeneID" id="63688074"/>
<evidence type="ECO:0000313" key="2">
    <source>
        <dbReference type="Proteomes" id="UP000030653"/>
    </source>
</evidence>